<feature type="compositionally biased region" description="Basic and acidic residues" evidence="1">
    <location>
        <begin position="81"/>
        <end position="90"/>
    </location>
</feature>
<dbReference type="OMA" id="ENSIAYM"/>
<protein>
    <recommendedName>
        <fullName evidence="2">PD-(D/E)XK nuclease-like domain-containing protein</fullName>
    </recommendedName>
</protein>
<dbReference type="Pfam" id="PF20516">
    <property type="entry name" value="PDDEXK_12"/>
    <property type="match status" value="1"/>
</dbReference>
<dbReference type="GeneID" id="13399230"/>
<dbReference type="RefSeq" id="XP_003847071.1">
    <property type="nucleotide sequence ID" value="XM_003847023.1"/>
</dbReference>
<feature type="region of interest" description="Disordered" evidence="1">
    <location>
        <begin position="1"/>
        <end position="152"/>
    </location>
</feature>
<dbReference type="InterPro" id="IPR046797">
    <property type="entry name" value="PDDEXK_12"/>
</dbReference>
<gene>
    <name evidence="3" type="ORF">MYCGRDRAFT_111784</name>
</gene>
<keyword evidence="4" id="KW-1185">Reference proteome</keyword>
<accession>F9XRS2</accession>
<evidence type="ECO:0000256" key="1">
    <source>
        <dbReference type="SAM" id="MobiDB-lite"/>
    </source>
</evidence>
<dbReference type="InParanoid" id="F9XRS2"/>
<dbReference type="HOGENOM" id="CLU_698698_0_0_1"/>
<sequence>MWDVSAWLDDAENTPPASSTRASKRARDNNDQPDFRCQHYTSRKRSCLVDPKANRSVPPRVGINNKSAMSRTPSPNKRRPLRSDQRSHDTDVDETTMPTPVARQSRRPAARPDNRFATHFPPPSDDDVRSYGSASSHSTKHSTRSKSPMKDAVDLRLADTSIRYCRRSDVALPRCLDNLCEELEAIAEGDELIPETIWARMRQQGESKLKARHKAPEAQQHLPLDHEHDFLQLCDILKDALRQEDDNASEPSWNAEVHAPVLRVALRPHEESLYFHNMQVQPHDRTPAVELQASESRLVDYSINLTPSYSERAVIETFLKRQPHSHATITQTMYAAVRVRPYIASIETKTVSEFDKAKNQLAVWSAAHLARLNENAVDIVNANITLGATDSLLDL</sequence>
<evidence type="ECO:0000313" key="4">
    <source>
        <dbReference type="Proteomes" id="UP000008062"/>
    </source>
</evidence>
<proteinExistence type="predicted"/>
<dbReference type="eggNOG" id="ENOG502R79G">
    <property type="taxonomic scope" value="Eukaryota"/>
</dbReference>
<dbReference type="Proteomes" id="UP000008062">
    <property type="component" value="Chromosome 19"/>
</dbReference>
<evidence type="ECO:0000313" key="3">
    <source>
        <dbReference type="EMBL" id="EGP82047.1"/>
    </source>
</evidence>
<organism evidence="3 4">
    <name type="scientific">Zymoseptoria tritici (strain CBS 115943 / IPO323)</name>
    <name type="common">Speckled leaf blotch fungus</name>
    <name type="synonym">Septoria tritici</name>
    <dbReference type="NCBI Taxonomy" id="336722"/>
    <lineage>
        <taxon>Eukaryota</taxon>
        <taxon>Fungi</taxon>
        <taxon>Dikarya</taxon>
        <taxon>Ascomycota</taxon>
        <taxon>Pezizomycotina</taxon>
        <taxon>Dothideomycetes</taxon>
        <taxon>Dothideomycetidae</taxon>
        <taxon>Mycosphaerellales</taxon>
        <taxon>Mycosphaerellaceae</taxon>
        <taxon>Zymoseptoria</taxon>
    </lineage>
</organism>
<name>F9XRS2_ZYMTI</name>
<dbReference type="KEGG" id="ztr:MYCGRDRAFT_111784"/>
<dbReference type="AlphaFoldDB" id="F9XRS2"/>
<feature type="compositionally biased region" description="Polar residues" evidence="1">
    <location>
        <begin position="64"/>
        <end position="75"/>
    </location>
</feature>
<dbReference type="EMBL" id="CM001214">
    <property type="protein sequence ID" value="EGP82047.1"/>
    <property type="molecule type" value="Genomic_DNA"/>
</dbReference>
<feature type="compositionally biased region" description="Basic and acidic residues" evidence="1">
    <location>
        <begin position="25"/>
        <end position="37"/>
    </location>
</feature>
<feature type="domain" description="PD-(D/E)XK nuclease-like" evidence="2">
    <location>
        <begin position="211"/>
        <end position="374"/>
    </location>
</feature>
<reference evidence="3 4" key="1">
    <citation type="journal article" date="2011" name="PLoS Genet.">
        <title>Finished genome of the fungal wheat pathogen Mycosphaerella graminicola reveals dispensome structure, chromosome plasticity, and stealth pathogenesis.</title>
        <authorList>
            <person name="Goodwin S.B."/>
            <person name="Ben M'barek S."/>
            <person name="Dhillon B."/>
            <person name="Wittenberg A.H.J."/>
            <person name="Crane C.F."/>
            <person name="Hane J.K."/>
            <person name="Foster A.J."/>
            <person name="Van der Lee T.A.J."/>
            <person name="Grimwood J."/>
            <person name="Aerts A."/>
            <person name="Antoniw J."/>
            <person name="Bailey A."/>
            <person name="Bluhm B."/>
            <person name="Bowler J."/>
            <person name="Bristow J."/>
            <person name="van der Burgt A."/>
            <person name="Canto-Canche B."/>
            <person name="Churchill A.C.L."/>
            <person name="Conde-Ferraez L."/>
            <person name="Cools H.J."/>
            <person name="Coutinho P.M."/>
            <person name="Csukai M."/>
            <person name="Dehal P."/>
            <person name="De Wit P."/>
            <person name="Donzelli B."/>
            <person name="van de Geest H.C."/>
            <person name="van Ham R.C.H.J."/>
            <person name="Hammond-Kosack K.E."/>
            <person name="Henrissat B."/>
            <person name="Kilian A."/>
            <person name="Kobayashi A.K."/>
            <person name="Koopmann E."/>
            <person name="Kourmpetis Y."/>
            <person name="Kuzniar A."/>
            <person name="Lindquist E."/>
            <person name="Lombard V."/>
            <person name="Maliepaard C."/>
            <person name="Martins N."/>
            <person name="Mehrabi R."/>
            <person name="Nap J.P.H."/>
            <person name="Ponomarenko A."/>
            <person name="Rudd J.J."/>
            <person name="Salamov A."/>
            <person name="Schmutz J."/>
            <person name="Schouten H.J."/>
            <person name="Shapiro H."/>
            <person name="Stergiopoulos I."/>
            <person name="Torriani S.F.F."/>
            <person name="Tu H."/>
            <person name="de Vries R.P."/>
            <person name="Waalwijk C."/>
            <person name="Ware S.B."/>
            <person name="Wiebenga A."/>
            <person name="Zwiers L.-H."/>
            <person name="Oliver R.P."/>
            <person name="Grigoriev I.V."/>
            <person name="Kema G.H.J."/>
        </authorList>
    </citation>
    <scope>NUCLEOTIDE SEQUENCE [LARGE SCALE GENOMIC DNA]</scope>
    <source>
        <strain evidence="4">CBS 115943 / IPO323</strain>
    </source>
</reference>
<evidence type="ECO:0000259" key="2">
    <source>
        <dbReference type="Pfam" id="PF20516"/>
    </source>
</evidence>
<dbReference type="OrthoDB" id="3643849at2759"/>